<gene>
    <name evidence="4" type="ORF">GCM10007939_15030</name>
</gene>
<keyword evidence="5" id="KW-1185">Reference proteome</keyword>
<organism evidence="4 5">
    <name type="scientific">Amylibacter marinus</name>
    <dbReference type="NCBI Taxonomy" id="1475483"/>
    <lineage>
        <taxon>Bacteria</taxon>
        <taxon>Pseudomonadati</taxon>
        <taxon>Pseudomonadota</taxon>
        <taxon>Alphaproteobacteria</taxon>
        <taxon>Rhodobacterales</taxon>
        <taxon>Paracoccaceae</taxon>
        <taxon>Amylibacter</taxon>
    </lineage>
</organism>
<dbReference type="Proteomes" id="UP001156694">
    <property type="component" value="Unassembled WGS sequence"/>
</dbReference>
<dbReference type="SUPFAM" id="SSF56176">
    <property type="entry name" value="FAD-binding/transporter-associated domain-like"/>
    <property type="match status" value="1"/>
</dbReference>
<keyword evidence="1" id="KW-0285">Flavoprotein</keyword>
<evidence type="ECO:0000256" key="2">
    <source>
        <dbReference type="ARBA" id="ARBA00022827"/>
    </source>
</evidence>
<evidence type="ECO:0000313" key="4">
    <source>
        <dbReference type="EMBL" id="GLQ35220.1"/>
    </source>
</evidence>
<dbReference type="PANTHER" id="PTHR11748">
    <property type="entry name" value="D-LACTATE DEHYDROGENASE"/>
    <property type="match status" value="1"/>
</dbReference>
<name>A0ABQ5VV67_9RHOB</name>
<dbReference type="PANTHER" id="PTHR11748:SF103">
    <property type="entry name" value="GLYCOLATE OXIDASE SUBUNIT GLCE"/>
    <property type="match status" value="1"/>
</dbReference>
<proteinExistence type="predicted"/>
<keyword evidence="2" id="KW-0274">FAD</keyword>
<dbReference type="InterPro" id="IPR016166">
    <property type="entry name" value="FAD-bd_PCMH"/>
</dbReference>
<dbReference type="EMBL" id="BSNN01000004">
    <property type="protein sequence ID" value="GLQ35220.1"/>
    <property type="molecule type" value="Genomic_DNA"/>
</dbReference>
<dbReference type="Gene3D" id="3.30.465.10">
    <property type="match status" value="1"/>
</dbReference>
<comment type="caution">
    <text evidence="4">The sequence shown here is derived from an EMBL/GenBank/DDBJ whole genome shotgun (WGS) entry which is preliminary data.</text>
</comment>
<dbReference type="InterPro" id="IPR016164">
    <property type="entry name" value="FAD-linked_Oxase-like_C"/>
</dbReference>
<dbReference type="Pfam" id="PF01565">
    <property type="entry name" value="FAD_binding_4"/>
    <property type="match status" value="1"/>
</dbReference>
<dbReference type="SUPFAM" id="SSF55103">
    <property type="entry name" value="FAD-linked oxidases, C-terminal domain"/>
    <property type="match status" value="1"/>
</dbReference>
<accession>A0ABQ5VV67</accession>
<dbReference type="PROSITE" id="PS51387">
    <property type="entry name" value="FAD_PCMH"/>
    <property type="match status" value="1"/>
</dbReference>
<evidence type="ECO:0000256" key="1">
    <source>
        <dbReference type="ARBA" id="ARBA00022630"/>
    </source>
</evidence>
<protein>
    <submittedName>
        <fullName evidence="4">2-hydroxy-acid oxidase</fullName>
    </submittedName>
</protein>
<evidence type="ECO:0000313" key="5">
    <source>
        <dbReference type="Proteomes" id="UP001156694"/>
    </source>
</evidence>
<feature type="domain" description="FAD-binding PCMH-type" evidence="3">
    <location>
        <begin position="1"/>
        <end position="174"/>
    </location>
</feature>
<dbReference type="InterPro" id="IPR016169">
    <property type="entry name" value="FAD-bd_PCMH_sub2"/>
</dbReference>
<dbReference type="RefSeq" id="WP_284377397.1">
    <property type="nucleotide sequence ID" value="NZ_BSNN01000004.1"/>
</dbReference>
<dbReference type="InterPro" id="IPR006094">
    <property type="entry name" value="Oxid_FAD_bind_N"/>
</dbReference>
<dbReference type="InterPro" id="IPR036318">
    <property type="entry name" value="FAD-bd_PCMH-like_sf"/>
</dbReference>
<evidence type="ECO:0000259" key="3">
    <source>
        <dbReference type="PROSITE" id="PS51387"/>
    </source>
</evidence>
<reference evidence="5" key="1">
    <citation type="journal article" date="2019" name="Int. J. Syst. Evol. Microbiol.">
        <title>The Global Catalogue of Microorganisms (GCM) 10K type strain sequencing project: providing services to taxonomists for standard genome sequencing and annotation.</title>
        <authorList>
            <consortium name="The Broad Institute Genomics Platform"/>
            <consortium name="The Broad Institute Genome Sequencing Center for Infectious Disease"/>
            <person name="Wu L."/>
            <person name="Ma J."/>
        </authorList>
    </citation>
    <scope>NUCLEOTIDE SEQUENCE [LARGE SCALE GENOMIC DNA]</scope>
    <source>
        <strain evidence="5">NBRC 110140</strain>
    </source>
</reference>
<sequence length="368" mass="38840">MTPATVRELSDTIASANGPLRILGGGTRQALGECCLGAPLGTANLSGITLYEPEALTLVAQAGTPMAELQAVLRSENQQFAFEPMDHRQILGSGGNPTLGGVVACNVSGPRRLSAGACRDSLLGVSLVDGRGNIIKNGGRVMKNVTGYDLVKLMAGSYGTLGVLTELSFRVLPIPEASATLCLHQLSVGQASAVMARAIGSANEISGATYFDHTVHLRIEGLEASVAHRLGVLKDLFHEHEISVETAPDAHAEIWRGIRDVTPLCEKRGNIWRLHIKPSDAPEVMNRLSAAEIRYDSMLDWGGGLIWLCLSRDFDLRKSLEGIAGHASLIRGSGFAAVPPTSNAVARLSAGLRGKFDPRGILNAGILG</sequence>